<gene>
    <name evidence="2" type="ORF">G443_001388</name>
</gene>
<feature type="chain" id="PRO_5046310224" evidence="1">
    <location>
        <begin position="38"/>
        <end position="357"/>
    </location>
</feature>
<proteinExistence type="predicted"/>
<protein>
    <submittedName>
        <fullName evidence="2">Uncharacterized protein</fullName>
    </submittedName>
</protein>
<dbReference type="EMBL" id="AUBJ02000001">
    <property type="protein sequence ID" value="MCP2331118.1"/>
    <property type="molecule type" value="Genomic_DNA"/>
</dbReference>
<evidence type="ECO:0000313" key="3">
    <source>
        <dbReference type="Proteomes" id="UP000791080"/>
    </source>
</evidence>
<accession>A0ABT1JF44</accession>
<sequence length="357" mass="37078">MRHGHQHPTPARLGRRALLAAGLASGALAVTAGVAQAARPGPARGPRDEAPRVVVATNEPWGTYHVAPLLDEARARGLDLVQLVPDLDGVAPDDPVPVATPDQVTTADLLVVTGAEPWPVECVDRFRRLPVAASTLAYLRPEEAEGANRVRSRIRAVTASSPADARSFAAHLGTSRRIDVVGSPQTDSLPTRDPEPGLALVLTSVTHPDETGGAAPGARLLLEAASRLRAAGWRILVGLHPREDPALWGEYEISPVSSLESSARAEVAIGIPGTVFPLIAAVGTPLVGCVDPGLSVPDHLRAVCSATIQDADRAASEVERATPPDPAVLADAVGPVGGSARRLLDAWQRVAATSRPG</sequence>
<dbReference type="Proteomes" id="UP000791080">
    <property type="component" value="Unassembled WGS sequence"/>
</dbReference>
<feature type="signal peptide" evidence="1">
    <location>
        <begin position="1"/>
        <end position="37"/>
    </location>
</feature>
<evidence type="ECO:0000256" key="1">
    <source>
        <dbReference type="SAM" id="SignalP"/>
    </source>
</evidence>
<organism evidence="2 3">
    <name type="scientific">Actinoalloteichus caeruleus DSM 43889</name>
    <dbReference type="NCBI Taxonomy" id="1120930"/>
    <lineage>
        <taxon>Bacteria</taxon>
        <taxon>Bacillati</taxon>
        <taxon>Actinomycetota</taxon>
        <taxon>Actinomycetes</taxon>
        <taxon>Pseudonocardiales</taxon>
        <taxon>Pseudonocardiaceae</taxon>
        <taxon>Actinoalloteichus</taxon>
        <taxon>Actinoalloteichus cyanogriseus</taxon>
    </lineage>
</organism>
<keyword evidence="1" id="KW-0732">Signal</keyword>
<reference evidence="2 3" key="2">
    <citation type="submission" date="2022-06" db="EMBL/GenBank/DDBJ databases">
        <title>Genomic Encyclopedia of Type Strains, Phase I: the one thousand microbial genomes (KMG-I) project.</title>
        <authorList>
            <person name="Kyrpides N."/>
        </authorList>
    </citation>
    <scope>NUCLEOTIDE SEQUENCE [LARGE SCALE GENOMIC DNA]</scope>
    <source>
        <strain evidence="2 3">DSM 43889</strain>
    </source>
</reference>
<name>A0ABT1JF44_ACTCY</name>
<keyword evidence="3" id="KW-1185">Reference proteome</keyword>
<comment type="caution">
    <text evidence="2">The sequence shown here is derived from an EMBL/GenBank/DDBJ whole genome shotgun (WGS) entry which is preliminary data.</text>
</comment>
<dbReference type="RefSeq" id="WP_245588958.1">
    <property type="nucleotide sequence ID" value="NZ_AUBJ02000001.1"/>
</dbReference>
<dbReference type="PROSITE" id="PS51318">
    <property type="entry name" value="TAT"/>
    <property type="match status" value="1"/>
</dbReference>
<evidence type="ECO:0000313" key="2">
    <source>
        <dbReference type="EMBL" id="MCP2331118.1"/>
    </source>
</evidence>
<dbReference type="InterPro" id="IPR006311">
    <property type="entry name" value="TAT_signal"/>
</dbReference>
<reference evidence="2 3" key="1">
    <citation type="submission" date="2013-07" db="EMBL/GenBank/DDBJ databases">
        <authorList>
            <consortium name="DOE Joint Genome Institute"/>
            <person name="Reeve W."/>
            <person name="Huntemann M."/>
            <person name="Han J."/>
            <person name="Chen A."/>
            <person name="Kyrpides N."/>
            <person name="Mavromatis K."/>
            <person name="Markowitz V."/>
            <person name="Palaniappan K."/>
            <person name="Ivanova N."/>
            <person name="Schaumberg A."/>
            <person name="Pati A."/>
            <person name="Liolios K."/>
            <person name="Nordberg H.P."/>
            <person name="Cantor M.N."/>
            <person name="Hua S.X."/>
            <person name="Woyke T."/>
        </authorList>
    </citation>
    <scope>NUCLEOTIDE SEQUENCE [LARGE SCALE GENOMIC DNA]</scope>
    <source>
        <strain evidence="2 3">DSM 43889</strain>
    </source>
</reference>